<dbReference type="Proteomes" id="UP000011728">
    <property type="component" value="Plasmid Csp_135p"/>
</dbReference>
<proteinExistence type="predicted"/>
<evidence type="ECO:0000313" key="1">
    <source>
        <dbReference type="EMBL" id="AGF59601.1"/>
    </source>
</evidence>
<accession>M1MYK9</accession>
<name>M1MYK9_9CLOT</name>
<dbReference type="KEGG" id="csr:Cspa_135p00410"/>
<sequence>MKTNLIKIYKSSSGDMTHYIYRSKSIPIEKDLEEFIDNRTPVGVISEIADTKIVSIEQLKNVSMLLDKAPKNHQGYTGFSLPFNFNVPNSTYYIKFRNSVDSTKDDAIYKIFIGANVITHVQQLDDSNKVLNDITDSDLLAKSFVLLKNSILFSNDFDLNYKSITFYGDLTVYNFYDVGKGFEDVTPERGHGIYKPILRTINTTGYTAFYQDADYRKNIYYYYVIAKDSSGNISDISNTAISEISEPYLNFSLKASSDYYSAETPTFDEVLGTASSIGEIRVPKEKLVSSIIPTDGIDIYASDLDEDGARILKITNIWNSDNRKLMLRNKKVLKGVNSCIDENSANISVESDPFIFDDSKEEVFIDKIEILRKDVTLLSEDDRNKPIQYNDIDGRVLKVFVRQGGVYYQEYFLRNENMEENDYDYPTYLVSSITLDSRFPNLKVNDIGIRGNKYNYTMYLYDKYKKISKAIVSVV</sequence>
<dbReference type="HOGENOM" id="CLU_574539_0_0_9"/>
<keyword evidence="2" id="KW-1185">Reference proteome</keyword>
<organism evidence="1 2">
    <name type="scientific">Clostridium saccharoperbutylacetonicum N1-4(HMT)</name>
    <dbReference type="NCBI Taxonomy" id="931276"/>
    <lineage>
        <taxon>Bacteria</taxon>
        <taxon>Bacillati</taxon>
        <taxon>Bacillota</taxon>
        <taxon>Clostridia</taxon>
        <taxon>Eubacteriales</taxon>
        <taxon>Clostridiaceae</taxon>
        <taxon>Clostridium</taxon>
    </lineage>
</organism>
<dbReference type="EMBL" id="CP004122">
    <property type="protein sequence ID" value="AGF59601.1"/>
    <property type="molecule type" value="Genomic_DNA"/>
</dbReference>
<evidence type="ECO:0000313" key="2">
    <source>
        <dbReference type="Proteomes" id="UP000011728"/>
    </source>
</evidence>
<geneLocation type="plasmid" evidence="1 2">
    <name>Csp_135p</name>
</geneLocation>
<dbReference type="AlphaFoldDB" id="M1MYK9"/>
<reference evidence="1 2" key="1">
    <citation type="submission" date="2013-02" db="EMBL/GenBank/DDBJ databases">
        <title>Genome sequence of Clostridium saccharoperbutylacetonicum N1-4(HMT).</title>
        <authorList>
            <person name="Poehlein A."/>
            <person name="Daniel R."/>
        </authorList>
    </citation>
    <scope>NUCLEOTIDE SEQUENCE [LARGE SCALE GENOMIC DNA]</scope>
    <source>
        <strain evidence="2">N1-4(HMT)</strain>
        <plasmid evidence="2">Plasmid Csp_135p</plasmid>
    </source>
</reference>
<protein>
    <submittedName>
        <fullName evidence="1">Uncharacterized protein</fullName>
    </submittedName>
</protein>
<dbReference type="PATRIC" id="fig|931276.5.peg.5926"/>
<dbReference type="RefSeq" id="WP_015395908.1">
    <property type="nucleotide sequence ID" value="NC_020292.1"/>
</dbReference>
<gene>
    <name evidence="1" type="ORF">Cspa_135p00410</name>
</gene>
<keyword evidence="1" id="KW-0614">Plasmid</keyword>